<dbReference type="GO" id="GO:0050577">
    <property type="term" value="F:GDP-L-fucose synthase activity"/>
    <property type="evidence" value="ECO:0007669"/>
    <property type="project" value="TreeGrafter"/>
</dbReference>
<dbReference type="Gene3D" id="3.40.50.720">
    <property type="entry name" value="NAD(P)-binding Rossmann-like Domain"/>
    <property type="match status" value="1"/>
</dbReference>
<evidence type="ECO:0008006" key="3">
    <source>
        <dbReference type="Google" id="ProtNLM"/>
    </source>
</evidence>
<dbReference type="PANTHER" id="PTHR43238:SF1">
    <property type="entry name" value="GDP-L-FUCOSE SYNTHASE"/>
    <property type="match status" value="1"/>
</dbReference>
<evidence type="ECO:0000313" key="2">
    <source>
        <dbReference type="Proteomes" id="UP000030377"/>
    </source>
</evidence>
<dbReference type="AlphaFoldDB" id="A0A0A3XH40"/>
<dbReference type="SUPFAM" id="SSF51735">
    <property type="entry name" value="NAD(P)-binding Rossmann-fold domains"/>
    <property type="match status" value="1"/>
</dbReference>
<evidence type="ECO:0000313" key="1">
    <source>
        <dbReference type="EMBL" id="KGT73757.1"/>
    </source>
</evidence>
<dbReference type="Proteomes" id="UP000030377">
    <property type="component" value="Unassembled WGS sequence"/>
</dbReference>
<gene>
    <name evidence="1" type="ORF">MA20_42610</name>
</gene>
<dbReference type="PANTHER" id="PTHR43238">
    <property type="entry name" value="GDP-L-FUCOSE SYNTHASE"/>
    <property type="match status" value="1"/>
</dbReference>
<dbReference type="EMBL" id="JRPN01000041">
    <property type="protein sequence ID" value="KGT73757.1"/>
    <property type="molecule type" value="Genomic_DNA"/>
</dbReference>
<dbReference type="eggNOG" id="COG0451">
    <property type="taxonomic scope" value="Bacteria"/>
</dbReference>
<organism evidence="1 2">
    <name type="scientific">Bradyrhizobium japonicum</name>
    <dbReference type="NCBI Taxonomy" id="375"/>
    <lineage>
        <taxon>Bacteria</taxon>
        <taxon>Pseudomonadati</taxon>
        <taxon>Pseudomonadota</taxon>
        <taxon>Alphaproteobacteria</taxon>
        <taxon>Hyphomicrobiales</taxon>
        <taxon>Nitrobacteraceae</taxon>
        <taxon>Bradyrhizobium</taxon>
    </lineage>
</organism>
<accession>A0A0A3XH40</accession>
<dbReference type="InterPro" id="IPR036291">
    <property type="entry name" value="NAD(P)-bd_dom_sf"/>
</dbReference>
<dbReference type="Gene3D" id="3.90.25.10">
    <property type="entry name" value="UDP-galactose 4-epimerase, domain 1"/>
    <property type="match status" value="1"/>
</dbReference>
<reference evidence="1 2" key="1">
    <citation type="submission" date="2014-09" db="EMBL/GenBank/DDBJ databases">
        <title>Draft genome of Bradyrhizobium japonicum Is-34.</title>
        <authorList>
            <person name="Tsurumaru H."/>
            <person name="Yamakawa T."/>
            <person name="Hashimoto S."/>
            <person name="Okizaki K."/>
            <person name="Kanesaki Y."/>
            <person name="Yoshikawa H."/>
            <person name="Yajima S."/>
        </authorList>
    </citation>
    <scope>NUCLEOTIDE SEQUENCE [LARGE SCALE GENOMIC DNA]</scope>
    <source>
        <strain evidence="1 2">Is-34</strain>
    </source>
</reference>
<sequence>MADACVHLMKTYSSAELVNIGTGEDITIAEFARVVAAIVGYGGEIGFDTSRPDGTPRKLLDVSRLEKLGWRATTSLHDGLERAYAAYLSQR</sequence>
<proteinExistence type="predicted"/>
<comment type="caution">
    <text evidence="1">The sequence shown here is derived from an EMBL/GenBank/DDBJ whole genome shotgun (WGS) entry which is preliminary data.</text>
</comment>
<name>A0A0A3XH40_BRAJP</name>
<protein>
    <recommendedName>
        <fullName evidence="3">GDP-L-fucose synthase</fullName>
    </recommendedName>
</protein>